<dbReference type="InterPro" id="IPR051906">
    <property type="entry name" value="TolC-like"/>
</dbReference>
<dbReference type="Proteomes" id="UP000010808">
    <property type="component" value="Chromosome"/>
</dbReference>
<evidence type="ECO:0000256" key="1">
    <source>
        <dbReference type="ARBA" id="ARBA00004442"/>
    </source>
</evidence>
<evidence type="ECO:0000256" key="7">
    <source>
        <dbReference type="ARBA" id="ARBA00023237"/>
    </source>
</evidence>
<accession>L0RFL8</accession>
<dbReference type="InterPro" id="IPR003423">
    <property type="entry name" value="OMP_efflux"/>
</dbReference>
<evidence type="ECO:0000256" key="2">
    <source>
        <dbReference type="ARBA" id="ARBA00007613"/>
    </source>
</evidence>
<dbReference type="PANTHER" id="PTHR30026:SF20">
    <property type="entry name" value="OUTER MEMBRANE PROTEIN TOLC"/>
    <property type="match status" value="1"/>
</dbReference>
<evidence type="ECO:0000256" key="4">
    <source>
        <dbReference type="ARBA" id="ARBA00022452"/>
    </source>
</evidence>
<keyword evidence="3" id="KW-0813">Transport</keyword>
<dbReference type="KEGG" id="dhy:DESAM_22718"/>
<dbReference type="eggNOG" id="COG1538">
    <property type="taxonomic scope" value="Bacteria"/>
</dbReference>
<comment type="subcellular location">
    <subcellularLocation>
        <location evidence="1">Cell outer membrane</location>
    </subcellularLocation>
</comment>
<evidence type="ECO:0000256" key="8">
    <source>
        <dbReference type="SAM" id="MobiDB-lite"/>
    </source>
</evidence>
<proteinExistence type="inferred from homology"/>
<keyword evidence="11" id="KW-1185">Reference proteome</keyword>
<protein>
    <submittedName>
        <fullName evidence="10">Outer membrane efflux protein</fullName>
    </submittedName>
</protein>
<keyword evidence="4" id="KW-1134">Transmembrane beta strand</keyword>
<keyword evidence="7" id="KW-0998">Cell outer membrane</keyword>
<dbReference type="HOGENOM" id="CLU_012817_10_4_7"/>
<evidence type="ECO:0000256" key="5">
    <source>
        <dbReference type="ARBA" id="ARBA00022692"/>
    </source>
</evidence>
<dbReference type="GO" id="GO:0015288">
    <property type="term" value="F:porin activity"/>
    <property type="evidence" value="ECO:0007669"/>
    <property type="project" value="TreeGrafter"/>
</dbReference>
<dbReference type="Pfam" id="PF02321">
    <property type="entry name" value="OEP"/>
    <property type="match status" value="2"/>
</dbReference>
<evidence type="ECO:0000256" key="9">
    <source>
        <dbReference type="SAM" id="SignalP"/>
    </source>
</evidence>
<dbReference type="GO" id="GO:1990281">
    <property type="term" value="C:efflux pump complex"/>
    <property type="evidence" value="ECO:0007669"/>
    <property type="project" value="TreeGrafter"/>
</dbReference>
<evidence type="ECO:0000256" key="6">
    <source>
        <dbReference type="ARBA" id="ARBA00023136"/>
    </source>
</evidence>
<feature type="signal peptide" evidence="9">
    <location>
        <begin position="1"/>
        <end position="26"/>
    </location>
</feature>
<dbReference type="STRING" id="1121451.DESAM_22718"/>
<sequence length="478" mass="53441">MFMMKRNISFLFALIMILASVSFAFAQQTDKDSRPSETEAPVSMEQATTQVPQAVAEKDKEADLTLTLEDCVNLGIRQNPTMVSARKELLASESRVKSQRGAFGAPVTTTYGYTHSGDQPMSSGAKSDYQDKWAFTLNISQPVFKGFELLSKYQKTKLQRESTEASLYNVELSLISKIQTSFLTLLQGRMEVKSKQDSVARLKSQLQVIQAFYQVGLRPRVDVLQAEVELANAEQDLLIAQNTVDSRAARLNTLLNLPIDKTVNYSGELTYLPFSMTLDQCIAKADKDRPDLRIARKSVEIAEKDVTISESSFYPDITADFNYKSSGGDPSVSKNKYNNNNRPDSWNVGANVNWELFSWGTTYYDAKRAEDNVKKIKADYENTKLEASYEIKDQLLSLKAAADRIGVGRKSVEAGREGYRMAMARYQAQVSTNNEVLNAQSRLSDSEAQLIQALSDYQVSLAKLYVAMGYKNPSLKTN</sequence>
<comment type="similarity">
    <text evidence="2">Belongs to the outer membrane factor (OMF) (TC 1.B.17) family.</text>
</comment>
<dbReference type="PANTHER" id="PTHR30026">
    <property type="entry name" value="OUTER MEMBRANE PROTEIN TOLC"/>
    <property type="match status" value="1"/>
</dbReference>
<feature type="chain" id="PRO_5003947290" evidence="9">
    <location>
        <begin position="27"/>
        <end position="478"/>
    </location>
</feature>
<gene>
    <name evidence="10" type="ORF">DESAM_22718</name>
</gene>
<evidence type="ECO:0000313" key="11">
    <source>
        <dbReference type="Proteomes" id="UP000010808"/>
    </source>
</evidence>
<dbReference type="GO" id="GO:0009279">
    <property type="term" value="C:cell outer membrane"/>
    <property type="evidence" value="ECO:0007669"/>
    <property type="project" value="UniProtKB-SubCell"/>
</dbReference>
<name>L0RFL8_9BACT</name>
<dbReference type="Gene3D" id="1.20.1600.10">
    <property type="entry name" value="Outer membrane efflux proteins (OEP)"/>
    <property type="match status" value="1"/>
</dbReference>
<keyword evidence="5" id="KW-0812">Transmembrane</keyword>
<dbReference type="PATRIC" id="fig|1121451.3.peg.2928"/>
<evidence type="ECO:0000313" key="10">
    <source>
        <dbReference type="EMBL" id="CCO24985.1"/>
    </source>
</evidence>
<evidence type="ECO:0000256" key="3">
    <source>
        <dbReference type="ARBA" id="ARBA00022448"/>
    </source>
</evidence>
<dbReference type="AlphaFoldDB" id="L0RFL8"/>
<keyword evidence="6" id="KW-0472">Membrane</keyword>
<dbReference type="SUPFAM" id="SSF56954">
    <property type="entry name" value="Outer membrane efflux proteins (OEP)"/>
    <property type="match status" value="1"/>
</dbReference>
<keyword evidence="9" id="KW-0732">Signal</keyword>
<reference evidence="10 11" key="1">
    <citation type="submission" date="2012-10" db="EMBL/GenBank/DDBJ databases">
        <authorList>
            <person name="Genoscope - CEA"/>
        </authorList>
    </citation>
    <scope>NUCLEOTIDE SEQUENCE [LARGE SCALE GENOMIC DNA]</scope>
    <source>
        <strain evidence="11">AM13 / DSM 14728</strain>
    </source>
</reference>
<feature type="region of interest" description="Disordered" evidence="8">
    <location>
        <begin position="32"/>
        <end position="53"/>
    </location>
</feature>
<dbReference type="GO" id="GO:0015562">
    <property type="term" value="F:efflux transmembrane transporter activity"/>
    <property type="evidence" value="ECO:0007669"/>
    <property type="project" value="InterPro"/>
</dbReference>
<organism evidence="10 11">
    <name type="scientific">Maridesulfovibrio hydrothermalis AM13 = DSM 14728</name>
    <dbReference type="NCBI Taxonomy" id="1121451"/>
    <lineage>
        <taxon>Bacteria</taxon>
        <taxon>Pseudomonadati</taxon>
        <taxon>Thermodesulfobacteriota</taxon>
        <taxon>Desulfovibrionia</taxon>
        <taxon>Desulfovibrionales</taxon>
        <taxon>Desulfovibrionaceae</taxon>
        <taxon>Maridesulfovibrio</taxon>
    </lineage>
</organism>
<dbReference type="EMBL" id="FO203522">
    <property type="protein sequence ID" value="CCO24985.1"/>
    <property type="molecule type" value="Genomic_DNA"/>
</dbReference>